<evidence type="ECO:0000256" key="9">
    <source>
        <dbReference type="RuleBase" id="RU000587"/>
    </source>
</evidence>
<accession>A0A0G4H454</accession>
<dbReference type="OMA" id="WLKQANP"/>
<dbReference type="InterPro" id="IPR011833">
    <property type="entry name" value="Glycg_phsphrylas"/>
</dbReference>
<dbReference type="InterPro" id="IPR035090">
    <property type="entry name" value="Pyridoxal_P_attach_site"/>
</dbReference>
<sequence length="934" mass="106224">MAFDPHADHNFEMMRKASFSKLTGAVPRDMAGMHQKDFDPNADAKRNKIWQLMEYYLGPDVGSIQRGIVNHVEYTLAATRFSFATEECYRATAFSIRDRLIETFNDTNEFFTAKDVKRCYYLSLEFLLGRAMQNALVNLDIEPNYKKALADIGYNLEELYEHEHDPALGNGGLGRLAACFLDSMATLNYAVWGYGIRYTYGIFEQKIVEGRQVEHPDYWLVTANPWEIERPDVTYAVRFYGHVDTYKDDKGRERHRWTGGEIVQAMAYDNPIPGFDTYNTINLRLWKACPGKEFDFHAFNRGQFLDAVKERQRAEYISAVLYPNDNTWEGKELRLKQQYFFVCATIQDCLRRFKKKEGRSWDELPSKVCFQLNDTHPTIAIPEMMRLLIDIEGLDWDKAWDLTRQCFNYTNHTVLPEALEKWPAHLIEKLLPRHLLLINDINYKFLCEVRESWGDVGEKLSKMSIYQEGYEKMIRMANMAVIGSNKVNGVAAIHSELVKKDLFPEFVDYYKAKGQPDKFVNVTNGVTPRRWIHCANRGLSNLFSEWLGSDSWLKELTMLQGLVNHLDSTELQKQWADVKKQNKVKLTKWIKLNCDIDLDPENMLFDIQVKRIHEYKRQLINCFYIIHRYFKLKKMSPGDRDKQVKRACLIGGKAAPGYAVAKTIIKLCNNIGLVLNNDPDTSKYLKCVFMPNYNVSNAQTIIPASDISQHISTAGTEASGTSNMKFVMNGGLIVGTMDGANVEIREECGEDTMFIFGALEPEVAGIREKAKNGNYPISAELREVMDAIVSGKFSLGDGEAHSEFVGLIEKIRNNGGGYNGDFYILCHDFPSYCKANEQVDALYKDQTNWIKTSIKAAASMGKFTTDRSIKEYGQIIWKLEDAERPAPDQSPMARVRSFANFDPNAPKTATGAAPPGGAAPTAGTATNATEKAAA</sequence>
<comment type="catalytic activity">
    <reaction evidence="1 9">
        <text>[(1-&gt;4)-alpha-D-glucosyl](n) + phosphate = [(1-&gt;4)-alpha-D-glucosyl](n-1) + alpha-D-glucose 1-phosphate</text>
        <dbReference type="Rhea" id="RHEA:41732"/>
        <dbReference type="Rhea" id="RHEA-COMP:9584"/>
        <dbReference type="Rhea" id="RHEA-COMP:9586"/>
        <dbReference type="ChEBI" id="CHEBI:15444"/>
        <dbReference type="ChEBI" id="CHEBI:43474"/>
        <dbReference type="ChEBI" id="CHEBI:58601"/>
        <dbReference type="EC" id="2.4.1.1"/>
    </reaction>
</comment>
<name>A0A0G4H454_VITBC</name>
<dbReference type="NCBIfam" id="TIGR02093">
    <property type="entry name" value="P_ylase"/>
    <property type="match status" value="1"/>
</dbReference>
<dbReference type="InterPro" id="IPR000811">
    <property type="entry name" value="Glyco_trans_35"/>
</dbReference>
<evidence type="ECO:0000256" key="8">
    <source>
        <dbReference type="PIRSR" id="PIRSR000460-1"/>
    </source>
</evidence>
<comment type="similarity">
    <text evidence="3 9">Belongs to the glycogen phosphorylase family.</text>
</comment>
<protein>
    <recommendedName>
        <fullName evidence="9">Alpha-1,4 glucan phosphorylase</fullName>
        <ecNumber evidence="9">2.4.1.1</ecNumber>
    </recommendedName>
</protein>
<evidence type="ECO:0000256" key="4">
    <source>
        <dbReference type="ARBA" id="ARBA00022676"/>
    </source>
</evidence>
<dbReference type="Gene3D" id="3.40.50.2000">
    <property type="entry name" value="Glycogen Phosphorylase B"/>
    <property type="match status" value="2"/>
</dbReference>
<dbReference type="GO" id="GO:0030170">
    <property type="term" value="F:pyridoxal phosphate binding"/>
    <property type="evidence" value="ECO:0007669"/>
    <property type="project" value="InterPro"/>
</dbReference>
<evidence type="ECO:0000256" key="2">
    <source>
        <dbReference type="ARBA" id="ARBA00001933"/>
    </source>
</evidence>
<evidence type="ECO:0000256" key="10">
    <source>
        <dbReference type="SAM" id="MobiDB-lite"/>
    </source>
</evidence>
<organism evidence="11 12">
    <name type="scientific">Vitrella brassicaformis (strain CCMP3155)</name>
    <dbReference type="NCBI Taxonomy" id="1169540"/>
    <lineage>
        <taxon>Eukaryota</taxon>
        <taxon>Sar</taxon>
        <taxon>Alveolata</taxon>
        <taxon>Colpodellida</taxon>
        <taxon>Vitrellaceae</taxon>
        <taxon>Vitrella</taxon>
    </lineage>
</organism>
<dbReference type="CDD" id="cd04300">
    <property type="entry name" value="GT35_Glycogen_Phosphorylase"/>
    <property type="match status" value="1"/>
</dbReference>
<dbReference type="SUPFAM" id="SSF53756">
    <property type="entry name" value="UDP-Glycosyltransferase/glycogen phosphorylase"/>
    <property type="match status" value="1"/>
</dbReference>
<dbReference type="PROSITE" id="PS00102">
    <property type="entry name" value="PHOSPHORYLASE"/>
    <property type="match status" value="1"/>
</dbReference>
<dbReference type="Pfam" id="PF00343">
    <property type="entry name" value="Phosphorylase"/>
    <property type="match status" value="1"/>
</dbReference>
<dbReference type="PhylomeDB" id="A0A0G4H454"/>
<dbReference type="GO" id="GO:0005980">
    <property type="term" value="P:glycogen catabolic process"/>
    <property type="evidence" value="ECO:0007669"/>
    <property type="project" value="TreeGrafter"/>
</dbReference>
<feature type="modified residue" description="N6-(pyridoxal phosphate)lysine" evidence="8">
    <location>
        <position position="725"/>
    </location>
</feature>
<dbReference type="OrthoDB" id="9215500at2759"/>
<dbReference type="InParanoid" id="A0A0G4H454"/>
<comment type="cofactor">
    <cofactor evidence="2 9">
        <name>pyridoxal 5'-phosphate</name>
        <dbReference type="ChEBI" id="CHEBI:597326"/>
    </cofactor>
</comment>
<feature type="compositionally biased region" description="Low complexity" evidence="10">
    <location>
        <begin position="903"/>
        <end position="934"/>
    </location>
</feature>
<comment type="function">
    <text evidence="9">Allosteric enzyme that catalyzes the rate-limiting step in glycogen catabolism, the phosphorolytic cleavage of glycogen to produce glucose-1-phosphate, and plays a central role in maintaining cellular and organismal glucose homeostasis.</text>
</comment>
<reference evidence="11 12" key="1">
    <citation type="submission" date="2014-11" db="EMBL/GenBank/DDBJ databases">
        <authorList>
            <person name="Zhu J."/>
            <person name="Qi W."/>
            <person name="Song R."/>
        </authorList>
    </citation>
    <scope>NUCLEOTIDE SEQUENCE [LARGE SCALE GENOMIC DNA]</scope>
</reference>
<dbReference type="PANTHER" id="PTHR11468">
    <property type="entry name" value="GLYCOGEN PHOSPHORYLASE"/>
    <property type="match status" value="1"/>
</dbReference>
<proteinExistence type="inferred from homology"/>
<keyword evidence="12" id="KW-1185">Reference proteome</keyword>
<dbReference type="FunFam" id="3.40.50.2000:FF:000002">
    <property type="entry name" value="Alpha-1,4 glucan phosphorylase"/>
    <property type="match status" value="1"/>
</dbReference>
<dbReference type="PIRSF" id="PIRSF000460">
    <property type="entry name" value="Pprylas_GlgP"/>
    <property type="match status" value="1"/>
</dbReference>
<evidence type="ECO:0000256" key="1">
    <source>
        <dbReference type="ARBA" id="ARBA00001275"/>
    </source>
</evidence>
<evidence type="ECO:0000313" key="12">
    <source>
        <dbReference type="Proteomes" id="UP000041254"/>
    </source>
</evidence>
<evidence type="ECO:0000256" key="7">
    <source>
        <dbReference type="ARBA" id="ARBA00023277"/>
    </source>
</evidence>
<gene>
    <name evidence="11" type="ORF">Vbra_10544</name>
</gene>
<dbReference type="Proteomes" id="UP000041254">
    <property type="component" value="Unassembled WGS sequence"/>
</dbReference>
<dbReference type="GO" id="GO:0005737">
    <property type="term" value="C:cytoplasm"/>
    <property type="evidence" value="ECO:0007669"/>
    <property type="project" value="TreeGrafter"/>
</dbReference>
<dbReference type="EMBL" id="CDMY01000989">
    <property type="protein sequence ID" value="CEM38533.1"/>
    <property type="molecule type" value="Genomic_DNA"/>
</dbReference>
<dbReference type="STRING" id="1169540.A0A0G4H454"/>
<dbReference type="VEuPathDB" id="CryptoDB:Vbra_10544"/>
<keyword evidence="6 8" id="KW-0663">Pyridoxal phosphate</keyword>
<evidence type="ECO:0000313" key="11">
    <source>
        <dbReference type="EMBL" id="CEM38533.1"/>
    </source>
</evidence>
<keyword evidence="7 9" id="KW-0119">Carbohydrate metabolism</keyword>
<dbReference type="PANTHER" id="PTHR11468:SF3">
    <property type="entry name" value="GLYCOGEN PHOSPHORYLASE, LIVER FORM"/>
    <property type="match status" value="1"/>
</dbReference>
<dbReference type="GO" id="GO:0008184">
    <property type="term" value="F:glycogen phosphorylase activity"/>
    <property type="evidence" value="ECO:0007669"/>
    <property type="project" value="InterPro"/>
</dbReference>
<feature type="region of interest" description="Disordered" evidence="10">
    <location>
        <begin position="900"/>
        <end position="934"/>
    </location>
</feature>
<evidence type="ECO:0000256" key="5">
    <source>
        <dbReference type="ARBA" id="ARBA00022679"/>
    </source>
</evidence>
<evidence type="ECO:0000256" key="6">
    <source>
        <dbReference type="ARBA" id="ARBA00022898"/>
    </source>
</evidence>
<keyword evidence="5 9" id="KW-0808">Transferase</keyword>
<keyword evidence="4 9" id="KW-0328">Glycosyltransferase</keyword>
<evidence type="ECO:0000256" key="3">
    <source>
        <dbReference type="ARBA" id="ARBA00006047"/>
    </source>
</evidence>
<dbReference type="AlphaFoldDB" id="A0A0G4H454"/>
<dbReference type="EC" id="2.4.1.1" evidence="9"/>